<evidence type="ECO:0000256" key="2">
    <source>
        <dbReference type="SAM" id="Phobius"/>
    </source>
</evidence>
<evidence type="ECO:0000259" key="3">
    <source>
        <dbReference type="Pfam" id="PF01551"/>
    </source>
</evidence>
<dbReference type="SUPFAM" id="SSF51261">
    <property type="entry name" value="Duplicated hybrid motif"/>
    <property type="match status" value="1"/>
</dbReference>
<dbReference type="InterPro" id="IPR016047">
    <property type="entry name" value="M23ase_b-sheet_dom"/>
</dbReference>
<feature type="transmembrane region" description="Helical" evidence="2">
    <location>
        <begin position="21"/>
        <end position="42"/>
    </location>
</feature>
<dbReference type="RefSeq" id="WP_027447819.1">
    <property type="nucleotide sequence ID" value="NZ_AVPF01000004.1"/>
</dbReference>
<evidence type="ECO:0000313" key="4">
    <source>
        <dbReference type="EMBL" id="KGX90966.1"/>
    </source>
</evidence>
<reference evidence="4 5" key="1">
    <citation type="submission" date="2013-08" db="EMBL/GenBank/DDBJ databases">
        <authorList>
            <person name="Huang J."/>
            <person name="Wang G."/>
        </authorList>
    </citation>
    <scope>NUCLEOTIDE SEQUENCE [LARGE SCALE GENOMIC DNA]</scope>
    <source>
        <strain evidence="4 5">BH030004</strain>
    </source>
</reference>
<evidence type="ECO:0000256" key="1">
    <source>
        <dbReference type="SAM" id="MobiDB-lite"/>
    </source>
</evidence>
<sequence>MREEENKNVSKNNWKRILRKKWFFPSVYLVAAALILTGVLWYQSSLTNVEDLADDQDNLQNETDQIDYDNQPATPVMELNENLNMPLHNRDQAVIKTKFFDYSASAEDREKALILYDNHYYQSEGVDIAREDGESFDVLASATGTVTEVKEDPLLGNVVEITHQDGLTTRYMSLGDVLVETGAEVNQDDAIGTAGQSLMGQASGVHVHFEVVKDGNKVNPETYFNQPLSNISVEDEKSEQKDQPEEDKQPEDKKEPNEDSESSISMTNT</sequence>
<dbReference type="eggNOG" id="COG0739">
    <property type="taxonomic scope" value="Bacteria"/>
</dbReference>
<feature type="domain" description="M23ase beta-sheet core" evidence="3">
    <location>
        <begin position="123"/>
        <end position="220"/>
    </location>
</feature>
<dbReference type="OrthoDB" id="2050153at2"/>
<comment type="caution">
    <text evidence="4">The sequence shown here is derived from an EMBL/GenBank/DDBJ whole genome shotgun (WGS) entry which is preliminary data.</text>
</comment>
<organism evidence="4 5">
    <name type="scientific">Pontibacillus marinus BH030004 = DSM 16465</name>
    <dbReference type="NCBI Taxonomy" id="1385511"/>
    <lineage>
        <taxon>Bacteria</taxon>
        <taxon>Bacillati</taxon>
        <taxon>Bacillota</taxon>
        <taxon>Bacilli</taxon>
        <taxon>Bacillales</taxon>
        <taxon>Bacillaceae</taxon>
        <taxon>Pontibacillus</taxon>
    </lineage>
</organism>
<evidence type="ECO:0000313" key="5">
    <source>
        <dbReference type="Proteomes" id="UP000030403"/>
    </source>
</evidence>
<dbReference type="Gene3D" id="2.70.70.10">
    <property type="entry name" value="Glucose Permease (Domain IIA)"/>
    <property type="match status" value="1"/>
</dbReference>
<feature type="compositionally biased region" description="Basic and acidic residues" evidence="1">
    <location>
        <begin position="234"/>
        <end position="257"/>
    </location>
</feature>
<dbReference type="STRING" id="1385511.GCA_000425225_00333"/>
<dbReference type="Proteomes" id="UP000030403">
    <property type="component" value="Unassembled WGS sequence"/>
</dbReference>
<dbReference type="InterPro" id="IPR011055">
    <property type="entry name" value="Dup_hybrid_motif"/>
</dbReference>
<dbReference type="Pfam" id="PF01551">
    <property type="entry name" value="Peptidase_M23"/>
    <property type="match status" value="1"/>
</dbReference>
<name>A0A0A5GCQ8_9BACI</name>
<protein>
    <submittedName>
        <fullName evidence="4">Peptidase M23</fullName>
    </submittedName>
</protein>
<gene>
    <name evidence="4" type="ORF">N783_13225</name>
</gene>
<keyword evidence="2" id="KW-1133">Transmembrane helix</keyword>
<proteinExistence type="predicted"/>
<dbReference type="GO" id="GO:0004222">
    <property type="term" value="F:metalloendopeptidase activity"/>
    <property type="evidence" value="ECO:0007669"/>
    <property type="project" value="TreeGrafter"/>
</dbReference>
<feature type="compositionally biased region" description="Polar residues" evidence="1">
    <location>
        <begin position="222"/>
        <end position="232"/>
    </location>
</feature>
<keyword evidence="2" id="KW-0472">Membrane</keyword>
<dbReference type="PANTHER" id="PTHR21666">
    <property type="entry name" value="PEPTIDASE-RELATED"/>
    <property type="match status" value="1"/>
</dbReference>
<dbReference type="AlphaFoldDB" id="A0A0A5GCQ8"/>
<accession>A0A0A5GCQ8</accession>
<dbReference type="EMBL" id="AVPF01000004">
    <property type="protein sequence ID" value="KGX90966.1"/>
    <property type="molecule type" value="Genomic_DNA"/>
</dbReference>
<feature type="region of interest" description="Disordered" evidence="1">
    <location>
        <begin position="217"/>
        <end position="269"/>
    </location>
</feature>
<keyword evidence="2" id="KW-0812">Transmembrane</keyword>
<dbReference type="CDD" id="cd12797">
    <property type="entry name" value="M23_peptidase"/>
    <property type="match status" value="1"/>
</dbReference>
<dbReference type="PANTHER" id="PTHR21666:SF291">
    <property type="entry name" value="STAGE II SPORULATION PROTEIN Q"/>
    <property type="match status" value="1"/>
</dbReference>
<keyword evidence="5" id="KW-1185">Reference proteome</keyword>
<dbReference type="InterPro" id="IPR050570">
    <property type="entry name" value="Cell_wall_metabolism_enzyme"/>
</dbReference>